<dbReference type="SUPFAM" id="SSF48452">
    <property type="entry name" value="TPR-like"/>
    <property type="match status" value="2"/>
</dbReference>
<feature type="transmembrane region" description="Helical" evidence="2">
    <location>
        <begin position="1248"/>
        <end position="1267"/>
    </location>
</feature>
<dbReference type="Pfam" id="PF05226">
    <property type="entry name" value="CHASE2"/>
    <property type="match status" value="1"/>
</dbReference>
<keyword evidence="2" id="KW-1133">Transmembrane helix</keyword>
<dbReference type="SMART" id="SM01080">
    <property type="entry name" value="CHASE2"/>
    <property type="match status" value="1"/>
</dbReference>
<feature type="transmembrane region" description="Helical" evidence="2">
    <location>
        <begin position="1222"/>
        <end position="1241"/>
    </location>
</feature>
<dbReference type="Pfam" id="PF20703">
    <property type="entry name" value="nSTAND1"/>
    <property type="match status" value="1"/>
</dbReference>
<dbReference type="InterPro" id="IPR011990">
    <property type="entry name" value="TPR-like_helical_dom_sf"/>
</dbReference>
<dbReference type="KEGG" id="cep:Cri9333_2256"/>
<keyword evidence="2" id="KW-0472">Membrane</keyword>
<reference evidence="4 5" key="1">
    <citation type="submission" date="2012-06" db="EMBL/GenBank/DDBJ databases">
        <title>Finished chromosome of genome of Crinalium epipsammum PCC 9333.</title>
        <authorList>
            <consortium name="US DOE Joint Genome Institute"/>
            <person name="Gugger M."/>
            <person name="Coursin T."/>
            <person name="Rippka R."/>
            <person name="Tandeau De Marsac N."/>
            <person name="Huntemann M."/>
            <person name="Wei C.-L."/>
            <person name="Han J."/>
            <person name="Detter J.C."/>
            <person name="Han C."/>
            <person name="Tapia R."/>
            <person name="Davenport K."/>
            <person name="Daligault H."/>
            <person name="Erkkila T."/>
            <person name="Gu W."/>
            <person name="Munk A.C.C."/>
            <person name="Teshima H."/>
            <person name="Xu Y."/>
            <person name="Chain P."/>
            <person name="Chen A."/>
            <person name="Krypides N."/>
            <person name="Mavromatis K."/>
            <person name="Markowitz V."/>
            <person name="Szeto E."/>
            <person name="Ivanova N."/>
            <person name="Mikhailova N."/>
            <person name="Ovchinnikova G."/>
            <person name="Pagani I."/>
            <person name="Pati A."/>
            <person name="Goodwin L."/>
            <person name="Peters L."/>
            <person name="Pitluck S."/>
            <person name="Woyke T."/>
            <person name="Kerfeld C."/>
        </authorList>
    </citation>
    <scope>NUCLEOTIDE SEQUENCE [LARGE SCALE GENOMIC DNA]</scope>
    <source>
        <strain evidence="4 5">PCC 9333</strain>
    </source>
</reference>
<dbReference type="HOGENOM" id="CLU_251611_0_0_3"/>
<name>K9VYU8_9CYAN</name>
<feature type="domain" description="CHASE2" evidence="3">
    <location>
        <begin position="933"/>
        <end position="1235"/>
    </location>
</feature>
<keyword evidence="5" id="KW-1185">Reference proteome</keyword>
<organism evidence="4 5">
    <name type="scientific">Crinalium epipsammum PCC 9333</name>
    <dbReference type="NCBI Taxonomy" id="1173022"/>
    <lineage>
        <taxon>Bacteria</taxon>
        <taxon>Bacillati</taxon>
        <taxon>Cyanobacteriota</taxon>
        <taxon>Cyanophyceae</taxon>
        <taxon>Gomontiellales</taxon>
        <taxon>Gomontiellaceae</taxon>
        <taxon>Crinalium</taxon>
    </lineage>
</organism>
<dbReference type="InterPro" id="IPR019734">
    <property type="entry name" value="TPR_rpt"/>
</dbReference>
<evidence type="ECO:0000313" key="4">
    <source>
        <dbReference type="EMBL" id="AFZ13126.1"/>
    </source>
</evidence>
<dbReference type="PATRIC" id="fig|1173022.3.peg.2443"/>
<dbReference type="SUPFAM" id="SSF52540">
    <property type="entry name" value="P-loop containing nucleoside triphosphate hydrolases"/>
    <property type="match status" value="1"/>
</dbReference>
<dbReference type="SMART" id="SM00028">
    <property type="entry name" value="TPR"/>
    <property type="match status" value="3"/>
</dbReference>
<dbReference type="eggNOG" id="COG0457">
    <property type="taxonomic scope" value="Bacteria"/>
</dbReference>
<evidence type="ECO:0000256" key="2">
    <source>
        <dbReference type="SAM" id="Phobius"/>
    </source>
</evidence>
<dbReference type="InterPro" id="IPR007890">
    <property type="entry name" value="CHASE2"/>
</dbReference>
<protein>
    <submittedName>
        <fullName evidence="4">Sigma 54 interacting domain protein</fullName>
    </submittedName>
</protein>
<dbReference type="eggNOG" id="COG1672">
    <property type="taxonomic scope" value="Bacteria"/>
</dbReference>
<keyword evidence="2" id="KW-0812">Transmembrane</keyword>
<evidence type="ECO:0000256" key="1">
    <source>
        <dbReference type="SAM" id="Coils"/>
    </source>
</evidence>
<sequence length="1445" mass="164366">MTEFEISTNNQNSLEELAWEISASQGEFKLILVRCNYLELKLQLTNLLQQNCEVNIKFLDLQASESTLFASIKSQLGDEQPAALMVFGLESVRDLDQILAATNQVREEFRKYFNFPVVLWINDAVFKKLARLAPDFESWGTTVAFTLSQEQLINILRGKAKQLFNHQLILSEKDCLELQAELMAAQTDLQIESANIDLEVTGSLESLLGFVNQALNQTDPAIQHYQQAITLWQELNDLLCQGYIYCEITYCYYSKAFRHKDKNHSDWQATQDYLQKCIQVWEEANRWDLIANSISGLGKILSDLQDWEKLASLVDRVLPIHQSQNQQFELSQDYGFLAEIALAQGEWKKAQNLVQQAIAILPDVKSSVNSEHQKLLKQSQSLYWFILGKAQQNFQQPQAAITQLEAALKNANPEYDPQFYLDILSNLQKLYYQQGDYLKAFEFKQDQRSLEQQYGLRAFVGAGWIKPQRQAKLFRMLDSASLNVTANYENVASEITASGRSLDVERLIERIGRPDYKFIVIHGQSGVGKSSLVSGGLMPTLKHKASGTQDFLPVLMRYYTNWVEELGKLLKMALADKQVNLTNALDSPQAILEQLRVAGQYNLRPVIIFDQFEEFFFVYPEVKPRRRFFEFVGECLNILPVKVVLSLREDYIHYLLECNSMPSMKIIGNDILSKNVLYQLGNFSVDDTAAIIQRLTARANFILESDLISKIVEDLAGELNSVRPIELQVVGAQLQTENITTLGQYQTLGENAKEELVKRYLAEVVADCGAENQKAAELILYLLTDEKGTRPLRTRDELERDLQALAADFATEVHKLDLALKIFVASGLVVLLPENPADRYQLVHDYLAAFIRQQQEPKLRELMMELQQEREKHKRTQEKLRVEYAEKILAQAEKEVQKQPITLIKFWKSWKVLIKAGLGAAGCIIILRMAGLLQASELAMLDQLMLLRPPEPVDERVVIVKVTESDIKKWPITDQEVARLLKKIDTFKPRVIGLDMYRNLVQEPGHQELVNTAKSIPNLIGIQRIKDKKSSGVAPPPFLRKDQIGFNNFPLDTDGKIRRNLLYVYDQDDNPIPSFAITLAEAYLKAQGVESQLAVSNPNYLQLGKTVFSPFATNDGGYVGADDGGYQILGNFRSPDKLLSVSMADVLANKVPANKLRDRIVIIGLQASSFGDLFYTPYSSKFFDAAEPFFGVQIHANFTSQIISATLDGRPLIKVLSDALEFFWIFSWSYFIAYLGLNFYYSRSITKLIVIIILTECAFLFSCYLLFLNGWWVSLIPPLLASPIALITVVISFLGQKKIYEIYHSLLLILKFYRQNPDTGYLAIKYWVNANKTLLINKESVNIVVAILTNSQNINDIADLSPLLESLSLLENPFLGQTLLTFLVASQKIQAFITTYETKQQLELLDSAILLIKDLSDNRNKSFKNIAQQWLKIMNEHRSTIIMKD</sequence>
<dbReference type="InterPro" id="IPR049052">
    <property type="entry name" value="nSTAND1"/>
</dbReference>
<evidence type="ECO:0000313" key="5">
    <source>
        <dbReference type="Proteomes" id="UP000010472"/>
    </source>
</evidence>
<dbReference type="Proteomes" id="UP000010472">
    <property type="component" value="Chromosome"/>
</dbReference>
<feature type="transmembrane region" description="Helical" evidence="2">
    <location>
        <begin position="1273"/>
        <end position="1294"/>
    </location>
</feature>
<evidence type="ECO:0000259" key="3">
    <source>
        <dbReference type="SMART" id="SM01080"/>
    </source>
</evidence>
<gene>
    <name evidence="4" type="ORF">Cri9333_2256</name>
</gene>
<dbReference type="eggNOG" id="COG4252">
    <property type="taxonomic scope" value="Bacteria"/>
</dbReference>
<dbReference type="InterPro" id="IPR027417">
    <property type="entry name" value="P-loop_NTPase"/>
</dbReference>
<accession>K9VYU8</accession>
<dbReference type="Gene3D" id="1.25.40.10">
    <property type="entry name" value="Tetratricopeptide repeat domain"/>
    <property type="match status" value="1"/>
</dbReference>
<proteinExistence type="predicted"/>
<keyword evidence="1" id="KW-0175">Coiled coil</keyword>
<dbReference type="EMBL" id="CP003620">
    <property type="protein sequence ID" value="AFZ13126.1"/>
    <property type="molecule type" value="Genomic_DNA"/>
</dbReference>
<dbReference type="RefSeq" id="WP_015203240.1">
    <property type="nucleotide sequence ID" value="NC_019753.1"/>
</dbReference>
<feature type="coiled-coil region" evidence="1">
    <location>
        <begin position="856"/>
        <end position="895"/>
    </location>
</feature>
<dbReference type="STRING" id="1173022.Cri9333_2256"/>